<proteinExistence type="predicted"/>
<feature type="compositionally biased region" description="Basic and acidic residues" evidence="1">
    <location>
        <begin position="11"/>
        <end position="23"/>
    </location>
</feature>
<keyword evidence="3" id="KW-1185">Reference proteome</keyword>
<evidence type="ECO:0000313" key="2">
    <source>
        <dbReference type="EMBL" id="KAH7258622.1"/>
    </source>
</evidence>
<comment type="caution">
    <text evidence="2">The sequence shown here is derived from an EMBL/GenBank/DDBJ whole genome shotgun (WGS) entry which is preliminary data.</text>
</comment>
<dbReference type="EMBL" id="JAGTJS010000009">
    <property type="protein sequence ID" value="KAH7258622.1"/>
    <property type="molecule type" value="Genomic_DNA"/>
</dbReference>
<dbReference type="AlphaFoldDB" id="A0A9P9HL23"/>
<feature type="region of interest" description="Disordered" evidence="1">
    <location>
        <begin position="1"/>
        <end position="23"/>
    </location>
</feature>
<gene>
    <name evidence="2" type="ORF">B0J15DRAFT_301941</name>
</gene>
<reference evidence="2" key="1">
    <citation type="journal article" date="2021" name="Nat. Commun.">
        <title>Genetic determinants of endophytism in the Arabidopsis root mycobiome.</title>
        <authorList>
            <person name="Mesny F."/>
            <person name="Miyauchi S."/>
            <person name="Thiergart T."/>
            <person name="Pickel B."/>
            <person name="Atanasova L."/>
            <person name="Karlsson M."/>
            <person name="Huettel B."/>
            <person name="Barry K.W."/>
            <person name="Haridas S."/>
            <person name="Chen C."/>
            <person name="Bauer D."/>
            <person name="Andreopoulos W."/>
            <person name="Pangilinan J."/>
            <person name="LaButti K."/>
            <person name="Riley R."/>
            <person name="Lipzen A."/>
            <person name="Clum A."/>
            <person name="Drula E."/>
            <person name="Henrissat B."/>
            <person name="Kohler A."/>
            <person name="Grigoriev I.V."/>
            <person name="Martin F.M."/>
            <person name="Hacquard S."/>
        </authorList>
    </citation>
    <scope>NUCLEOTIDE SEQUENCE</scope>
    <source>
        <strain evidence="2">FSSC 5 MPI-SDFR-AT-0091</strain>
    </source>
</reference>
<sequence length="206" mass="22146">MEYSFRGSKKRPNEVHHYDVAPRRPEGNCQLDAMCPGALSARHPTSMDRFGNCRQPCRTIGEQGPGLRLNLTPRIGATPAPRYLSDSGVCVCPAVQHVYVMGETKPDPSSCRAAAGRTLSLVLLSTPVSLCCSASVVGGFLELKRTLEPGVWLQVMPSLARPVERDADALARGPMEPTSRSLAVDPLLALALLLPQLMAPWCLAAS</sequence>
<dbReference type="Proteomes" id="UP000736672">
    <property type="component" value="Unassembled WGS sequence"/>
</dbReference>
<organism evidence="2 3">
    <name type="scientific">Fusarium solani</name>
    <name type="common">Filamentous fungus</name>
    <dbReference type="NCBI Taxonomy" id="169388"/>
    <lineage>
        <taxon>Eukaryota</taxon>
        <taxon>Fungi</taxon>
        <taxon>Dikarya</taxon>
        <taxon>Ascomycota</taxon>
        <taxon>Pezizomycotina</taxon>
        <taxon>Sordariomycetes</taxon>
        <taxon>Hypocreomycetidae</taxon>
        <taxon>Hypocreales</taxon>
        <taxon>Nectriaceae</taxon>
        <taxon>Fusarium</taxon>
        <taxon>Fusarium solani species complex</taxon>
    </lineage>
</organism>
<evidence type="ECO:0000256" key="1">
    <source>
        <dbReference type="SAM" id="MobiDB-lite"/>
    </source>
</evidence>
<protein>
    <submittedName>
        <fullName evidence="2">Uncharacterized protein</fullName>
    </submittedName>
</protein>
<name>A0A9P9HL23_FUSSL</name>
<evidence type="ECO:0000313" key="3">
    <source>
        <dbReference type="Proteomes" id="UP000736672"/>
    </source>
</evidence>
<accession>A0A9P9HL23</accession>